<dbReference type="STRING" id="29341.RSJ17_09260"/>
<evidence type="ECO:0000313" key="2">
    <source>
        <dbReference type="Proteomes" id="UP000031366"/>
    </source>
</evidence>
<reference evidence="1 2" key="1">
    <citation type="journal article" date="2015" name="Infect. Genet. Evol.">
        <title>Genomic sequences of six botulinum neurotoxin-producing strains representing three clostridial species illustrate the mobility and diversity of botulinum neurotoxin genes.</title>
        <authorList>
            <person name="Smith T.J."/>
            <person name="Hill K.K."/>
            <person name="Xie G."/>
            <person name="Foley B.T."/>
            <person name="Williamson C.H."/>
            <person name="Foster J.T."/>
            <person name="Johnson S.L."/>
            <person name="Chertkov O."/>
            <person name="Teshima H."/>
            <person name="Gibbons H.S."/>
            <person name="Johnsky L.A."/>
            <person name="Karavis M.A."/>
            <person name="Smith L.A."/>
        </authorList>
    </citation>
    <scope>NUCLEOTIDE SEQUENCE [LARGE SCALE GENOMIC DNA]</scope>
    <source>
        <strain evidence="1 2">CDC 2741</strain>
    </source>
</reference>
<evidence type="ECO:0000313" key="1">
    <source>
        <dbReference type="EMBL" id="KIE47388.1"/>
    </source>
</evidence>
<keyword evidence="2" id="KW-1185">Reference proteome</keyword>
<gene>
    <name evidence="1" type="ORF">U732_3115</name>
</gene>
<proteinExistence type="predicted"/>
<accession>A0A0C1U6J4</accession>
<organism evidence="1 2">
    <name type="scientific">Clostridium argentinense CDC 2741</name>
    <dbReference type="NCBI Taxonomy" id="1418104"/>
    <lineage>
        <taxon>Bacteria</taxon>
        <taxon>Bacillati</taxon>
        <taxon>Bacillota</taxon>
        <taxon>Clostridia</taxon>
        <taxon>Eubacteriales</taxon>
        <taxon>Clostridiaceae</taxon>
        <taxon>Clostridium</taxon>
    </lineage>
</organism>
<dbReference type="OrthoDB" id="1901519at2"/>
<comment type="caution">
    <text evidence="1">The sequence shown here is derived from an EMBL/GenBank/DDBJ whole genome shotgun (WGS) entry which is preliminary data.</text>
</comment>
<name>A0A0C1U6J4_9CLOT</name>
<dbReference type="RefSeq" id="WP_039631568.1">
    <property type="nucleotide sequence ID" value="NZ_AYSO01000014.1"/>
</dbReference>
<evidence type="ECO:0008006" key="3">
    <source>
        <dbReference type="Google" id="ProtNLM"/>
    </source>
</evidence>
<dbReference type="AlphaFoldDB" id="A0A0C1U6J4"/>
<protein>
    <recommendedName>
        <fullName evidence="3">Bacterial sensory transduction regulator family protein</fullName>
    </recommendedName>
</protein>
<sequence>MRLNTKAFEKFIEEHQIPMNKGMNIDEFTIFSFPEKITVDGVEKPVLGGGTEKRAVIALRDDDTLADIYVFHITSTPSDENTKIKLYKLFNDLNSTYKYVSFYEDQNVVSAKASIPFNNNFDAEIVFETLSVIFQAVESEYEGIMDALNLKPKKSKIIDLKSMQ</sequence>
<dbReference type="EMBL" id="AYSO01000014">
    <property type="protein sequence ID" value="KIE47388.1"/>
    <property type="molecule type" value="Genomic_DNA"/>
</dbReference>
<dbReference type="Proteomes" id="UP000031366">
    <property type="component" value="Unassembled WGS sequence"/>
</dbReference>